<dbReference type="InParanoid" id="Q0F0E1"/>
<dbReference type="Pfam" id="PF00117">
    <property type="entry name" value="GATase"/>
    <property type="match status" value="1"/>
</dbReference>
<evidence type="ECO:0000313" key="3">
    <source>
        <dbReference type="Proteomes" id="UP000005297"/>
    </source>
</evidence>
<dbReference type="CDD" id="cd01741">
    <property type="entry name" value="GATase1_1"/>
    <property type="match status" value="1"/>
</dbReference>
<comment type="caution">
    <text evidence="2">The sequence shown here is derived from an EMBL/GenBank/DDBJ whole genome shotgun (WGS) entry which is preliminary data.</text>
</comment>
<dbReference type="SUPFAM" id="SSF52317">
    <property type="entry name" value="Class I glutamine amidotransferase-like"/>
    <property type="match status" value="1"/>
</dbReference>
<reference evidence="2 3" key="1">
    <citation type="submission" date="2006-09" db="EMBL/GenBank/DDBJ databases">
        <authorList>
            <person name="Emerson D."/>
            <person name="Ferriera S."/>
            <person name="Johnson J."/>
            <person name="Kravitz S."/>
            <person name="Halpern A."/>
            <person name="Remington K."/>
            <person name="Beeson K."/>
            <person name="Tran B."/>
            <person name="Rogers Y.-H."/>
            <person name="Friedman R."/>
            <person name="Venter J.C."/>
        </authorList>
    </citation>
    <scope>NUCLEOTIDE SEQUENCE [LARGE SCALE GENOMIC DNA]</scope>
    <source>
        <strain evidence="2 3">PV-1</strain>
    </source>
</reference>
<dbReference type="HOGENOM" id="CLU_054974_3_3_0"/>
<feature type="domain" description="Glutamine amidotransferase" evidence="1">
    <location>
        <begin position="33"/>
        <end position="180"/>
    </location>
</feature>
<dbReference type="InterPro" id="IPR017926">
    <property type="entry name" value="GATASE"/>
</dbReference>
<protein>
    <submittedName>
        <fullName evidence="2">Glutamine amidotransferase class-I</fullName>
    </submittedName>
</protein>
<dbReference type="AlphaFoldDB" id="Q0F0E1"/>
<sequence>MNFLVLQHLDIESPALIGDLLREAGHHLHTAHVYAGDTLPANTDHLHGIIIMGGPQSANDTHLSYIRDELLWLQKRIDEGVPMLGICLGAQLMAKAAGGSIMPSPVRELGWFPVYPTAEAAADPLFSALPATELTVFQWHGETFTLPDHATLLATHPDVPAQVFRLGHCQYGMQFHIEVDASIIENWIALGTSECAHLGNSGLNTLRQHTTAYLPDMRSFCRRLVEAWQHACANNHNKRSPL</sequence>
<organism evidence="2 3">
    <name type="scientific">Mariprofundus ferrooxydans PV-1</name>
    <dbReference type="NCBI Taxonomy" id="314345"/>
    <lineage>
        <taxon>Bacteria</taxon>
        <taxon>Pseudomonadati</taxon>
        <taxon>Pseudomonadota</taxon>
        <taxon>Candidatius Mariprofundia</taxon>
        <taxon>Mariprofundales</taxon>
        <taxon>Mariprofundaceae</taxon>
        <taxon>Mariprofundus</taxon>
    </lineage>
</organism>
<dbReference type="InterPro" id="IPR029062">
    <property type="entry name" value="Class_I_gatase-like"/>
</dbReference>
<dbReference type="STRING" id="314344.AL013_10805"/>
<evidence type="ECO:0000259" key="1">
    <source>
        <dbReference type="Pfam" id="PF00117"/>
    </source>
</evidence>
<dbReference type="EMBL" id="AATS01000004">
    <property type="protein sequence ID" value="EAU55087.1"/>
    <property type="molecule type" value="Genomic_DNA"/>
</dbReference>
<dbReference type="GO" id="GO:0005829">
    <property type="term" value="C:cytosol"/>
    <property type="evidence" value="ECO:0007669"/>
    <property type="project" value="TreeGrafter"/>
</dbReference>
<dbReference type="PANTHER" id="PTHR42695:SF5">
    <property type="entry name" value="GLUTAMINE AMIDOTRANSFERASE YLR126C-RELATED"/>
    <property type="match status" value="1"/>
</dbReference>
<dbReference type="GO" id="GO:0016740">
    <property type="term" value="F:transferase activity"/>
    <property type="evidence" value="ECO:0007669"/>
    <property type="project" value="UniProtKB-KW"/>
</dbReference>
<dbReference type="Gene3D" id="3.40.50.880">
    <property type="match status" value="1"/>
</dbReference>
<dbReference type="PROSITE" id="PS51273">
    <property type="entry name" value="GATASE_TYPE_1"/>
    <property type="match status" value="1"/>
</dbReference>
<gene>
    <name evidence="2" type="ORF">SPV1_07079</name>
</gene>
<dbReference type="Proteomes" id="UP000005297">
    <property type="component" value="Unassembled WGS sequence"/>
</dbReference>
<evidence type="ECO:0000313" key="2">
    <source>
        <dbReference type="EMBL" id="EAU55087.1"/>
    </source>
</evidence>
<dbReference type="OrthoDB" id="9813383at2"/>
<dbReference type="RefSeq" id="WP_009851708.1">
    <property type="nucleotide sequence ID" value="NZ_DS022295.1"/>
</dbReference>
<keyword evidence="2" id="KW-0315">Glutamine amidotransferase</keyword>
<proteinExistence type="predicted"/>
<dbReference type="PANTHER" id="PTHR42695">
    <property type="entry name" value="GLUTAMINE AMIDOTRANSFERASE YLR126C-RELATED"/>
    <property type="match status" value="1"/>
</dbReference>
<keyword evidence="2" id="KW-0808">Transferase</keyword>
<accession>Q0F0E1</accession>
<dbReference type="eggNOG" id="COG0518">
    <property type="taxonomic scope" value="Bacteria"/>
</dbReference>
<name>Q0F0E1_9PROT</name>
<dbReference type="InterPro" id="IPR044992">
    <property type="entry name" value="ChyE-like"/>
</dbReference>
<keyword evidence="3" id="KW-1185">Reference proteome</keyword>